<reference evidence="10" key="2">
    <citation type="submission" date="2020-05" db="EMBL/GenBank/DDBJ databases">
        <authorList>
            <person name="Kim H.-S."/>
            <person name="Proctor R.H."/>
            <person name="Brown D.W."/>
        </authorList>
    </citation>
    <scope>NUCLEOTIDE SEQUENCE</scope>
    <source>
        <strain evidence="10">NRRL 20472</strain>
    </source>
</reference>
<dbReference type="Gene3D" id="1.20.1740.10">
    <property type="entry name" value="Amino acid/polyamine transporter I"/>
    <property type="match status" value="1"/>
</dbReference>
<dbReference type="GO" id="GO:0016020">
    <property type="term" value="C:membrane"/>
    <property type="evidence" value="ECO:0007669"/>
    <property type="project" value="UniProtKB-SubCell"/>
</dbReference>
<comment type="subcellular location">
    <subcellularLocation>
        <location evidence="1">Membrane</location>
        <topology evidence="1">Multi-pass membrane protein</topology>
    </subcellularLocation>
</comment>
<keyword evidence="4" id="KW-0029">Amino-acid transport</keyword>
<dbReference type="InterPro" id="IPR050524">
    <property type="entry name" value="APC_YAT"/>
</dbReference>
<evidence type="ECO:0000256" key="7">
    <source>
        <dbReference type="SAM" id="MobiDB-lite"/>
    </source>
</evidence>
<feature type="transmembrane region" description="Helical" evidence="8">
    <location>
        <begin position="377"/>
        <end position="394"/>
    </location>
</feature>
<keyword evidence="6 8" id="KW-0472">Membrane</keyword>
<keyword evidence="3 8" id="KW-0812">Transmembrane</keyword>
<dbReference type="OrthoDB" id="10062876at2759"/>
<evidence type="ECO:0000313" key="11">
    <source>
        <dbReference type="Proteomes" id="UP000622797"/>
    </source>
</evidence>
<evidence type="ECO:0000259" key="9">
    <source>
        <dbReference type="Pfam" id="PF00324"/>
    </source>
</evidence>
<dbReference type="EMBL" id="JABEXW010000007">
    <property type="protein sequence ID" value="KAF4973708.1"/>
    <property type="molecule type" value="Genomic_DNA"/>
</dbReference>
<name>A0A8H4UC64_9HYPO</name>
<feature type="transmembrane region" description="Helical" evidence="8">
    <location>
        <begin position="148"/>
        <end position="172"/>
    </location>
</feature>
<dbReference type="Pfam" id="PF00324">
    <property type="entry name" value="AA_permease"/>
    <property type="match status" value="1"/>
</dbReference>
<evidence type="ECO:0000313" key="10">
    <source>
        <dbReference type="EMBL" id="KAF4973708.1"/>
    </source>
</evidence>
<evidence type="ECO:0000256" key="2">
    <source>
        <dbReference type="ARBA" id="ARBA00022448"/>
    </source>
</evidence>
<keyword evidence="11" id="KW-1185">Reference proteome</keyword>
<feature type="transmembrane region" description="Helical" evidence="8">
    <location>
        <begin position="233"/>
        <end position="251"/>
    </location>
</feature>
<evidence type="ECO:0000256" key="4">
    <source>
        <dbReference type="ARBA" id="ARBA00022970"/>
    </source>
</evidence>
<feature type="compositionally biased region" description="Basic and acidic residues" evidence="7">
    <location>
        <begin position="1"/>
        <end position="11"/>
    </location>
</feature>
<dbReference type="GO" id="GO:0015171">
    <property type="term" value="F:amino acid transmembrane transporter activity"/>
    <property type="evidence" value="ECO:0007669"/>
    <property type="project" value="TreeGrafter"/>
</dbReference>
<proteinExistence type="predicted"/>
<dbReference type="PANTHER" id="PTHR43341:SF6">
    <property type="entry name" value="AMINO ACID TRANSPORTER (EUROFUNG)"/>
    <property type="match status" value="1"/>
</dbReference>
<evidence type="ECO:0000256" key="5">
    <source>
        <dbReference type="ARBA" id="ARBA00022989"/>
    </source>
</evidence>
<feature type="domain" description="Amino acid permease/ SLC12A" evidence="9">
    <location>
        <begin position="42"/>
        <end position="508"/>
    </location>
</feature>
<accession>A0A8H4UC64</accession>
<gene>
    <name evidence="10" type="ORF">FSARC_97</name>
</gene>
<feature type="transmembrane region" description="Helical" evidence="8">
    <location>
        <begin position="448"/>
        <end position="470"/>
    </location>
</feature>
<evidence type="ECO:0000256" key="1">
    <source>
        <dbReference type="ARBA" id="ARBA00004141"/>
    </source>
</evidence>
<reference evidence="10" key="1">
    <citation type="journal article" date="2020" name="BMC Genomics">
        <title>Correction to: Identification and distribution of gene clusters required for synthesis of sphingolipid metabolism inhibitors in diverse species of the filamentous fungus Fusarium.</title>
        <authorList>
            <person name="Kim H.S."/>
            <person name="Lohmar J.M."/>
            <person name="Busman M."/>
            <person name="Brown D.W."/>
            <person name="Naumann T.A."/>
            <person name="Divon H.H."/>
            <person name="Lysoe E."/>
            <person name="Uhlig S."/>
            <person name="Proctor R.H."/>
        </authorList>
    </citation>
    <scope>NUCLEOTIDE SEQUENCE</scope>
    <source>
        <strain evidence="10">NRRL 20472</strain>
    </source>
</reference>
<feature type="transmembrane region" description="Helical" evidence="8">
    <location>
        <begin position="70"/>
        <end position="89"/>
    </location>
</feature>
<feature type="transmembrane region" description="Helical" evidence="8">
    <location>
        <begin position="44"/>
        <end position="64"/>
    </location>
</feature>
<dbReference type="Proteomes" id="UP000622797">
    <property type="component" value="Unassembled WGS sequence"/>
</dbReference>
<comment type="caution">
    <text evidence="10">The sequence shown here is derived from an EMBL/GenBank/DDBJ whole genome shotgun (WGS) entry which is preliminary data.</text>
</comment>
<protein>
    <recommendedName>
        <fullName evidence="9">Amino acid permease/ SLC12A domain-containing protein</fullName>
    </recommendedName>
</protein>
<evidence type="ECO:0000256" key="8">
    <source>
        <dbReference type="SAM" id="Phobius"/>
    </source>
</evidence>
<feature type="region of interest" description="Disordered" evidence="7">
    <location>
        <begin position="1"/>
        <end position="20"/>
    </location>
</feature>
<feature type="transmembrane region" description="Helical" evidence="8">
    <location>
        <begin position="184"/>
        <end position="201"/>
    </location>
</feature>
<organism evidence="10 11">
    <name type="scientific">Fusarium sarcochroum</name>
    <dbReference type="NCBI Taxonomy" id="1208366"/>
    <lineage>
        <taxon>Eukaryota</taxon>
        <taxon>Fungi</taxon>
        <taxon>Dikarya</taxon>
        <taxon>Ascomycota</taxon>
        <taxon>Pezizomycotina</taxon>
        <taxon>Sordariomycetes</taxon>
        <taxon>Hypocreomycetidae</taxon>
        <taxon>Hypocreales</taxon>
        <taxon>Nectriaceae</taxon>
        <taxon>Fusarium</taxon>
        <taxon>Fusarium lateritium species complex</taxon>
    </lineage>
</organism>
<keyword evidence="2" id="KW-0813">Transport</keyword>
<dbReference type="PANTHER" id="PTHR43341">
    <property type="entry name" value="AMINO ACID PERMEASE"/>
    <property type="match status" value="1"/>
</dbReference>
<feature type="transmembrane region" description="Helical" evidence="8">
    <location>
        <begin position="406"/>
        <end position="427"/>
    </location>
</feature>
<dbReference type="AlphaFoldDB" id="A0A8H4UC64"/>
<sequence length="556" mass="60881">MTALISEKKTTSEINDDGDIQSGQIQSFSNGNLHRRVGNRQIQLFAIGGSIGTALFVSIGSALFKGGPAGLLLAFIFYSVIMGLVNNCIAEMVVLMPVSGGFVRLAGKWVDEALGFTAGFNFFCYQAISIPFEITAVSVVLRYWRDDIPVEAVCAACIAAYAAINVAAVRYYGEMEFWLSSGKVILFLILFFFTFITMVGGNPQHDAYGFRHWENPGPFAEWASTGDLGRFEGFLGALWMGVLLIVGPEYLSIIAAEAERPRTYIKQAYRTIYWRFAFFFVGGALCVGIIIPSNDPTLTAFIEGTASGGGTAAASPYVIAMSNLGVDVLPHITNALLLSSIFSAGNTYVFCATRNLYGLALEGQAPKFLTRCTKNGIPIYCLGITLLFGFLSFLQASNSGSKVLDWLINLLSSGGLVNFIVICITYIRFHSACKAQGVDRKSLPYSGYFQPYSAWIALFFLVLIALSGGYRVFTPGNFTPDGFLTSYTMILLAPITYFGWKLFGRSKVVKAADVDLVWLRPEIDDYEANLPPLSSSLWSDMRGIVRRTLKRKNDEV</sequence>
<dbReference type="FunFam" id="1.20.1740.10:FF:000006">
    <property type="entry name" value="General amino acid permease"/>
    <property type="match status" value="1"/>
</dbReference>
<evidence type="ECO:0000256" key="6">
    <source>
        <dbReference type="ARBA" id="ARBA00023136"/>
    </source>
</evidence>
<dbReference type="PIRSF" id="PIRSF006060">
    <property type="entry name" value="AA_transporter"/>
    <property type="match status" value="1"/>
</dbReference>
<feature type="transmembrane region" description="Helical" evidence="8">
    <location>
        <begin position="482"/>
        <end position="500"/>
    </location>
</feature>
<keyword evidence="5 8" id="KW-1133">Transmembrane helix</keyword>
<dbReference type="InterPro" id="IPR004841">
    <property type="entry name" value="AA-permease/SLC12A_dom"/>
</dbReference>
<feature type="transmembrane region" description="Helical" evidence="8">
    <location>
        <begin position="272"/>
        <end position="291"/>
    </location>
</feature>
<feature type="transmembrane region" description="Helical" evidence="8">
    <location>
        <begin position="335"/>
        <end position="357"/>
    </location>
</feature>
<evidence type="ECO:0000256" key="3">
    <source>
        <dbReference type="ARBA" id="ARBA00022692"/>
    </source>
</evidence>